<proteinExistence type="predicted"/>
<organism evidence="1 2">
    <name type="scientific">Yersinia frederiksenii ATCC 33641</name>
    <dbReference type="NCBI Taxonomy" id="349966"/>
    <lineage>
        <taxon>Bacteria</taxon>
        <taxon>Pseudomonadati</taxon>
        <taxon>Pseudomonadota</taxon>
        <taxon>Gammaproteobacteria</taxon>
        <taxon>Enterobacterales</taxon>
        <taxon>Yersiniaceae</taxon>
        <taxon>Yersinia</taxon>
    </lineage>
</organism>
<evidence type="ECO:0000313" key="1">
    <source>
        <dbReference type="EMBL" id="KGA44880.1"/>
    </source>
</evidence>
<protein>
    <submittedName>
        <fullName evidence="1">Uncharacterized protein</fullName>
    </submittedName>
</protein>
<accession>A0ABR4VY79</accession>
<evidence type="ECO:0000313" key="2">
    <source>
        <dbReference type="Proteomes" id="UP000029430"/>
    </source>
</evidence>
<comment type="caution">
    <text evidence="1">The sequence shown here is derived from an EMBL/GenBank/DDBJ whole genome shotgun (WGS) entry which is preliminary data.</text>
</comment>
<keyword evidence="2" id="KW-1185">Reference proteome</keyword>
<dbReference type="EMBL" id="JPPS01000007">
    <property type="protein sequence ID" value="KGA44880.1"/>
    <property type="molecule type" value="Genomic_DNA"/>
</dbReference>
<dbReference type="Proteomes" id="UP000029430">
    <property type="component" value="Unassembled WGS sequence"/>
</dbReference>
<sequence length="149" mass="16365">MLATSICTLSKLVTSASRPEAFDNLRLQSTQRSLTHHRLQCPDNGLCFPVSDGLTEVGSPGDSWFSCISGKVLFFSWNVCRTASHQDQALLPIHEKCDCIVESIYVGKNRPGIGTSSLYCADYPALLTLQLLLLSLWLSQIGRATSFLL</sequence>
<gene>
    <name evidence="1" type="ORF">DJ58_4451</name>
</gene>
<name>A0ABR4VY79_YERFR</name>
<reference evidence="1 2" key="1">
    <citation type="submission" date="2014-07" db="EMBL/GenBank/DDBJ databases">
        <authorList>
            <person name="Bishop-Lilly K.A."/>
            <person name="Broomall S.M."/>
            <person name="Chain P.S."/>
            <person name="Chertkov O."/>
            <person name="Coyne S.R."/>
            <person name="Daligault H.E."/>
            <person name="Davenport K.W."/>
            <person name="Erkkila T."/>
            <person name="Frey K.G."/>
            <person name="Gibbons H.S."/>
            <person name="Gu W."/>
            <person name="Jaissle J."/>
            <person name="Johnson S.L."/>
            <person name="Koroleva G.I."/>
            <person name="Ladner J.T."/>
            <person name="Lo C.-C."/>
            <person name="Minogue T.D."/>
            <person name="Munk C."/>
            <person name="Palacios G.F."/>
            <person name="Redden C.L."/>
            <person name="Rosenzweig C.N."/>
            <person name="Scholz M.B."/>
            <person name="Teshima H."/>
            <person name="Xu Y."/>
        </authorList>
    </citation>
    <scope>NUCLEOTIDE SEQUENCE [LARGE SCALE GENOMIC DNA]</scope>
    <source>
        <strain evidence="1 2">ATCC 33641</strain>
    </source>
</reference>